<dbReference type="Proteomes" id="UP000038647">
    <property type="component" value="Unassembled WGS sequence"/>
</dbReference>
<evidence type="ECO:0000256" key="4">
    <source>
        <dbReference type="ARBA" id="ARBA00022989"/>
    </source>
</evidence>
<protein>
    <submittedName>
        <fullName evidence="6 7">Prepilin peptidase dependent protein</fullName>
    </submittedName>
</protein>
<dbReference type="InterPro" id="IPR016419">
    <property type="entry name" value="Prepilin_Pept-dep_B_prd"/>
</dbReference>
<evidence type="ECO:0000256" key="5">
    <source>
        <dbReference type="ARBA" id="ARBA00023136"/>
    </source>
</evidence>
<gene>
    <name evidence="6" type="ORF">ERS137965_01722</name>
    <name evidence="7" type="ORF">ERS137966_02573</name>
</gene>
<evidence type="ECO:0000313" key="7">
    <source>
        <dbReference type="EMBL" id="CNL21344.1"/>
    </source>
</evidence>
<evidence type="ECO:0000256" key="1">
    <source>
        <dbReference type="ARBA" id="ARBA00004167"/>
    </source>
</evidence>
<evidence type="ECO:0000313" key="8">
    <source>
        <dbReference type="Proteomes" id="UP000038647"/>
    </source>
</evidence>
<accession>A0A0T9TSY9</accession>
<evidence type="ECO:0000313" key="6">
    <source>
        <dbReference type="EMBL" id="CNK99883.1"/>
    </source>
</evidence>
<dbReference type="InterPro" id="IPR051621">
    <property type="entry name" value="T2SS_protein_J"/>
</dbReference>
<proteinExistence type="predicted"/>
<dbReference type="Proteomes" id="UP000041595">
    <property type="component" value="Unassembled WGS sequence"/>
</dbReference>
<evidence type="ECO:0000256" key="3">
    <source>
        <dbReference type="ARBA" id="ARBA00022692"/>
    </source>
</evidence>
<keyword evidence="2" id="KW-0488">Methylation</keyword>
<evidence type="ECO:0000256" key="2">
    <source>
        <dbReference type="ARBA" id="ARBA00022481"/>
    </source>
</evidence>
<reference evidence="7 8" key="1">
    <citation type="submission" date="2015-03" db="EMBL/GenBank/DDBJ databases">
        <authorList>
            <consortium name="Pathogen Informatics"/>
            <person name="Murphy D."/>
        </authorList>
    </citation>
    <scope>NUCLEOTIDE SEQUENCE [LARGE SCALE GENOMIC DNA]</scope>
    <source>
        <strain evidence="7 8">IP08791</strain>
    </source>
</reference>
<evidence type="ECO:0000313" key="9">
    <source>
        <dbReference type="Proteomes" id="UP000041595"/>
    </source>
</evidence>
<dbReference type="NCBIfam" id="TIGR02532">
    <property type="entry name" value="IV_pilin_GFxxxE"/>
    <property type="match status" value="1"/>
</dbReference>
<sequence length="189" mass="21344">MGFSLPEVMLALSIGSLIVLSATQVFPKLLKQVSMLQHHYRLELVMRQVIAVLEKDIHRAGFCRGECLGNAVTTGNYLGEMKDSCVIVAYDLNRNGRWEGAKHQESEYFGYRLRNRALEGQRGELNCHGSGWERLFDPQEVTVTHFSVNYLSRQPSDTGTFFSVRLAGQKTGNPAIRYQITHLVRGNNL</sequence>
<dbReference type="PANTHER" id="PTHR39583:SF3">
    <property type="entry name" value="PREPILIN PEPTIDASE-DEPENDENT PROTEIN B"/>
    <property type="match status" value="1"/>
</dbReference>
<organism evidence="6 9">
    <name type="scientific">Yersinia aldovae</name>
    <dbReference type="NCBI Taxonomy" id="29483"/>
    <lineage>
        <taxon>Bacteria</taxon>
        <taxon>Pseudomonadati</taxon>
        <taxon>Pseudomonadota</taxon>
        <taxon>Gammaproteobacteria</taxon>
        <taxon>Enterobacterales</taxon>
        <taxon>Yersiniaceae</taxon>
        <taxon>Yersinia</taxon>
    </lineage>
</organism>
<keyword evidence="3" id="KW-0812">Transmembrane</keyword>
<dbReference type="AlphaFoldDB" id="A0A0T9TSY9"/>
<dbReference type="eggNOG" id="COG4795">
    <property type="taxonomic scope" value="Bacteria"/>
</dbReference>
<dbReference type="NCBIfam" id="NF007848">
    <property type="entry name" value="PRK10557.1"/>
    <property type="match status" value="1"/>
</dbReference>
<dbReference type="InterPro" id="IPR012902">
    <property type="entry name" value="N_methyl_site"/>
</dbReference>
<dbReference type="PANTHER" id="PTHR39583">
    <property type="entry name" value="TYPE II SECRETION SYSTEM PROTEIN J-RELATED"/>
    <property type="match status" value="1"/>
</dbReference>
<keyword evidence="4" id="KW-1133">Transmembrane helix</keyword>
<keyword evidence="8" id="KW-1185">Reference proteome</keyword>
<dbReference type="GO" id="GO:0015628">
    <property type="term" value="P:protein secretion by the type II secretion system"/>
    <property type="evidence" value="ECO:0007669"/>
    <property type="project" value="TreeGrafter"/>
</dbReference>
<dbReference type="EMBL" id="CQEJ01000008">
    <property type="protein sequence ID" value="CNK99883.1"/>
    <property type="molecule type" value="Genomic_DNA"/>
</dbReference>
<name>A0A0T9TSY9_YERAL</name>
<dbReference type="STRING" id="1453495.AT01_1639"/>
<dbReference type="PIRSF" id="PIRSF004525">
    <property type="entry name" value="Pilin_peptidase-dep_B_prd"/>
    <property type="match status" value="1"/>
</dbReference>
<keyword evidence="5" id="KW-0472">Membrane</keyword>
<dbReference type="EMBL" id="CQEH01000011">
    <property type="protein sequence ID" value="CNL21344.1"/>
    <property type="molecule type" value="Genomic_DNA"/>
</dbReference>
<comment type="subcellular location">
    <subcellularLocation>
        <location evidence="1">Membrane</location>
        <topology evidence="1">Single-pass membrane protein</topology>
    </subcellularLocation>
</comment>
<reference evidence="6 9" key="2">
    <citation type="submission" date="2015-03" db="EMBL/GenBank/DDBJ databases">
        <authorList>
            <person name="Murphy D."/>
        </authorList>
    </citation>
    <scope>NUCLEOTIDE SEQUENCE [LARGE SCALE GENOMIC DNA]</scope>
    <source>
        <strain evidence="6 9">IP06005</strain>
    </source>
</reference>
<dbReference type="GO" id="GO:0016020">
    <property type="term" value="C:membrane"/>
    <property type="evidence" value="ECO:0007669"/>
    <property type="project" value="UniProtKB-SubCell"/>
</dbReference>